<accession>A0A517U1F5</accession>
<sequence>MTKRTETETYLNLTEQYISANETLHLIVAFLIQKQNGLNVEQVEAEEPRPRGPARKSLFMDAAPAAMIRRRRQLIQAVL</sequence>
<dbReference type="RefSeq" id="WP_145434206.1">
    <property type="nucleotide sequence ID" value="NZ_CP036339.1"/>
</dbReference>
<protein>
    <submittedName>
        <fullName evidence="1">Uncharacterized protein</fullName>
    </submittedName>
</protein>
<evidence type="ECO:0000313" key="1">
    <source>
        <dbReference type="EMBL" id="QDT74458.1"/>
    </source>
</evidence>
<proteinExistence type="predicted"/>
<dbReference type="AlphaFoldDB" id="A0A517U1F5"/>
<reference evidence="1 2" key="1">
    <citation type="submission" date="2019-02" db="EMBL/GenBank/DDBJ databases">
        <title>Deep-cultivation of Planctomycetes and their phenomic and genomic characterization uncovers novel biology.</title>
        <authorList>
            <person name="Wiegand S."/>
            <person name="Jogler M."/>
            <person name="Boedeker C."/>
            <person name="Pinto D."/>
            <person name="Vollmers J."/>
            <person name="Rivas-Marin E."/>
            <person name="Kohn T."/>
            <person name="Peeters S.H."/>
            <person name="Heuer A."/>
            <person name="Rast P."/>
            <person name="Oberbeckmann S."/>
            <person name="Bunk B."/>
            <person name="Jeske O."/>
            <person name="Meyerdierks A."/>
            <person name="Storesund J.E."/>
            <person name="Kallscheuer N."/>
            <person name="Luecker S."/>
            <person name="Lage O.M."/>
            <person name="Pohl T."/>
            <person name="Merkel B.J."/>
            <person name="Hornburger P."/>
            <person name="Mueller R.-W."/>
            <person name="Bruemmer F."/>
            <person name="Labrenz M."/>
            <person name="Spormann A.M."/>
            <person name="Op den Camp H."/>
            <person name="Overmann J."/>
            <person name="Amann R."/>
            <person name="Jetten M.S.M."/>
            <person name="Mascher T."/>
            <person name="Medema M.H."/>
            <person name="Devos D.P."/>
            <person name="Kaster A.-K."/>
            <person name="Ovreas L."/>
            <person name="Rohde M."/>
            <person name="Galperin M.Y."/>
            <person name="Jogler C."/>
        </authorList>
    </citation>
    <scope>NUCLEOTIDE SEQUENCE [LARGE SCALE GENOMIC DNA]</scope>
    <source>
        <strain evidence="1 2">I41</strain>
    </source>
</reference>
<gene>
    <name evidence="1" type="ORF">I41_36540</name>
</gene>
<name>A0A517U1F5_9BACT</name>
<dbReference type="EMBL" id="CP036339">
    <property type="protein sequence ID" value="QDT74458.1"/>
    <property type="molecule type" value="Genomic_DNA"/>
</dbReference>
<organism evidence="1 2">
    <name type="scientific">Lacipirellula limnantheis</name>
    <dbReference type="NCBI Taxonomy" id="2528024"/>
    <lineage>
        <taxon>Bacteria</taxon>
        <taxon>Pseudomonadati</taxon>
        <taxon>Planctomycetota</taxon>
        <taxon>Planctomycetia</taxon>
        <taxon>Pirellulales</taxon>
        <taxon>Lacipirellulaceae</taxon>
        <taxon>Lacipirellula</taxon>
    </lineage>
</organism>
<dbReference type="Proteomes" id="UP000317909">
    <property type="component" value="Chromosome"/>
</dbReference>
<evidence type="ECO:0000313" key="2">
    <source>
        <dbReference type="Proteomes" id="UP000317909"/>
    </source>
</evidence>
<keyword evidence="2" id="KW-1185">Reference proteome</keyword>
<dbReference type="KEGG" id="llh:I41_36540"/>